<dbReference type="NCBIfam" id="TIGR01023">
    <property type="entry name" value="rpmG_bact"/>
    <property type="match status" value="1"/>
</dbReference>
<dbReference type="Gene3D" id="2.20.28.120">
    <property type="entry name" value="Ribosomal protein L33"/>
    <property type="match status" value="1"/>
</dbReference>
<dbReference type="InterPro" id="IPR011332">
    <property type="entry name" value="Ribosomal_zn-bd"/>
</dbReference>
<protein>
    <recommendedName>
        <fullName evidence="4 5">Large ribosomal subunit protein bL33</fullName>
    </recommendedName>
</protein>
<dbReference type="Proteomes" id="UP000198647">
    <property type="component" value="Unassembled WGS sequence"/>
</dbReference>
<evidence type="ECO:0000313" key="6">
    <source>
        <dbReference type="EMBL" id="SDY24429.1"/>
    </source>
</evidence>
<dbReference type="EMBL" id="FNOS01000007">
    <property type="protein sequence ID" value="SDY24429.1"/>
    <property type="molecule type" value="Genomic_DNA"/>
</dbReference>
<comment type="caution">
    <text evidence="6">The sequence shown here is derived from an EMBL/GenBank/DDBJ whole genome shotgun (WGS) entry which is preliminary data.</text>
</comment>
<evidence type="ECO:0000256" key="2">
    <source>
        <dbReference type="ARBA" id="ARBA00022980"/>
    </source>
</evidence>
<accession>A0A1H3IB06</accession>
<dbReference type="NCBIfam" id="NF001764">
    <property type="entry name" value="PRK00504.1"/>
    <property type="match status" value="1"/>
</dbReference>
<gene>
    <name evidence="5" type="primary">rpmG</name>
    <name evidence="6" type="ORF">SAMN04488081_2452</name>
</gene>
<evidence type="ECO:0000313" key="7">
    <source>
        <dbReference type="Proteomes" id="UP000198647"/>
    </source>
</evidence>
<keyword evidence="3 5" id="KW-0687">Ribonucleoprotein</keyword>
<dbReference type="InterPro" id="IPR001705">
    <property type="entry name" value="Ribosomal_bL33"/>
</dbReference>
<dbReference type="GO" id="GO:0005840">
    <property type="term" value="C:ribosome"/>
    <property type="evidence" value="ECO:0007669"/>
    <property type="project" value="UniProtKB-KW"/>
</dbReference>
<dbReference type="HAMAP" id="MF_00294">
    <property type="entry name" value="Ribosomal_bL33"/>
    <property type="match status" value="1"/>
</dbReference>
<organism evidence="6 7">
    <name type="scientific">Salimicrobium album</name>
    <dbReference type="NCBI Taxonomy" id="50717"/>
    <lineage>
        <taxon>Bacteria</taxon>
        <taxon>Bacillati</taxon>
        <taxon>Bacillota</taxon>
        <taxon>Bacilli</taxon>
        <taxon>Bacillales</taxon>
        <taxon>Bacillaceae</taxon>
        <taxon>Salimicrobium</taxon>
    </lineage>
</organism>
<evidence type="ECO:0000256" key="4">
    <source>
        <dbReference type="ARBA" id="ARBA00035176"/>
    </source>
</evidence>
<keyword evidence="7" id="KW-1185">Reference proteome</keyword>
<dbReference type="InterPro" id="IPR038584">
    <property type="entry name" value="Ribosomal_bL33_sf"/>
</dbReference>
<comment type="similarity">
    <text evidence="1 5">Belongs to the bacterial ribosomal protein bL33 family.</text>
</comment>
<dbReference type="NCBIfam" id="NF001860">
    <property type="entry name" value="PRK00595.1"/>
    <property type="match status" value="1"/>
</dbReference>
<evidence type="ECO:0000256" key="3">
    <source>
        <dbReference type="ARBA" id="ARBA00023274"/>
    </source>
</evidence>
<proteinExistence type="inferred from homology"/>
<sequence>MRRKIVLACKECSSRNYSTEKKSGSSEERLTARKFCSNCNEHTLHRETK</sequence>
<dbReference type="Pfam" id="PF00471">
    <property type="entry name" value="Ribosomal_L33"/>
    <property type="match status" value="1"/>
</dbReference>
<name>A0A1H3IB06_9BACI</name>
<reference evidence="6 7" key="1">
    <citation type="submission" date="2016-10" db="EMBL/GenBank/DDBJ databases">
        <authorList>
            <person name="Varghese N."/>
            <person name="Submissions S."/>
        </authorList>
    </citation>
    <scope>NUCLEOTIDE SEQUENCE [LARGE SCALE GENOMIC DNA]</scope>
    <source>
        <strain evidence="6 7">DSM 20748</strain>
    </source>
</reference>
<dbReference type="SUPFAM" id="SSF57829">
    <property type="entry name" value="Zn-binding ribosomal proteins"/>
    <property type="match status" value="1"/>
</dbReference>
<evidence type="ECO:0000256" key="1">
    <source>
        <dbReference type="ARBA" id="ARBA00007596"/>
    </source>
</evidence>
<dbReference type="RefSeq" id="WP_008592489.1">
    <property type="nucleotide sequence ID" value="NZ_FNOS01000007.1"/>
</dbReference>
<evidence type="ECO:0000256" key="5">
    <source>
        <dbReference type="HAMAP-Rule" id="MF_00294"/>
    </source>
</evidence>
<keyword evidence="2 5" id="KW-0689">Ribosomal protein</keyword>